<accession>A0A1D1USL1</accession>
<dbReference type="AlphaFoldDB" id="A0A1D1USL1"/>
<sequence length="325" mass="37439">MDYQQDFQPNDSPSDHDKLLKALIKASITVFFVCLYVARYLEVVLNNPSSFDDGTQDELIVHYVKLYTENLRLPFGVPPSPPYLSFLECISILSVMMSLQPVRIYIHTNMNFIWPANSCRKWVTKWPPFHIVYSPLRKTIGSQNISIIHHEADLRKLEAVRRYGGLFIDFDVLVLDGKEIRRQLAAHPCIICDENNPVMHSQSKVNAGFFGCLRPNAEFPRRILQESYEEDYQAAEWTYNSGVKPTEILEKHPGMAVYVDGVCNNPSWRSKRRLNGDSWSEKMAFHHFTETDNFLDEQHLAASNTRPLKDVVYFICARANVSCDA</sequence>
<name>A0A1D1USL1_RAMVA</name>
<organism evidence="1 2">
    <name type="scientific">Ramazzottius varieornatus</name>
    <name type="common">Water bear</name>
    <name type="synonym">Tardigrade</name>
    <dbReference type="NCBI Taxonomy" id="947166"/>
    <lineage>
        <taxon>Eukaryota</taxon>
        <taxon>Metazoa</taxon>
        <taxon>Ecdysozoa</taxon>
        <taxon>Tardigrada</taxon>
        <taxon>Eutardigrada</taxon>
        <taxon>Parachela</taxon>
        <taxon>Hypsibioidea</taxon>
        <taxon>Ramazzottiidae</taxon>
        <taxon>Ramazzottius</taxon>
    </lineage>
</organism>
<reference evidence="1 2" key="1">
    <citation type="journal article" date="2016" name="Nat. Commun.">
        <title>Extremotolerant tardigrade genome and improved radiotolerance of human cultured cells by tardigrade-unique protein.</title>
        <authorList>
            <person name="Hashimoto T."/>
            <person name="Horikawa D.D."/>
            <person name="Saito Y."/>
            <person name="Kuwahara H."/>
            <person name="Kozuka-Hata H."/>
            <person name="Shin-I T."/>
            <person name="Minakuchi Y."/>
            <person name="Ohishi K."/>
            <person name="Motoyama A."/>
            <person name="Aizu T."/>
            <person name="Enomoto A."/>
            <person name="Kondo K."/>
            <person name="Tanaka S."/>
            <person name="Hara Y."/>
            <person name="Koshikawa S."/>
            <person name="Sagara H."/>
            <person name="Miura T."/>
            <person name="Yokobori S."/>
            <person name="Miyagawa K."/>
            <person name="Suzuki Y."/>
            <person name="Kubo T."/>
            <person name="Oyama M."/>
            <person name="Kohara Y."/>
            <person name="Fujiyama A."/>
            <person name="Arakawa K."/>
            <person name="Katayama T."/>
            <person name="Toyoda A."/>
            <person name="Kunieda T."/>
        </authorList>
    </citation>
    <scope>NUCLEOTIDE SEQUENCE [LARGE SCALE GENOMIC DNA]</scope>
    <source>
        <strain evidence="1 2">YOKOZUNA-1</strain>
    </source>
</reference>
<dbReference type="EMBL" id="BDGG01000002">
    <property type="protein sequence ID" value="GAU92461.1"/>
    <property type="molecule type" value="Genomic_DNA"/>
</dbReference>
<dbReference type="PANTHER" id="PTHR46830:SF2">
    <property type="entry name" value="ALPHA-1,4-N-ACETYLGLUCOSAMINYLTRANSFERASE"/>
    <property type="match status" value="1"/>
</dbReference>
<protein>
    <recommendedName>
        <fullName evidence="3">Nucleotide-diphospho-sugar transferase domain-containing protein</fullName>
    </recommendedName>
</protein>
<evidence type="ECO:0000313" key="1">
    <source>
        <dbReference type="EMBL" id="GAU92461.1"/>
    </source>
</evidence>
<comment type="caution">
    <text evidence="1">The sequence shown here is derived from an EMBL/GenBank/DDBJ whole genome shotgun (WGS) entry which is preliminary data.</text>
</comment>
<dbReference type="PANTHER" id="PTHR46830">
    <property type="entry name" value="TRANSFERASE, PUTATIVE-RELATED"/>
    <property type="match status" value="1"/>
</dbReference>
<gene>
    <name evidence="1" type="primary">RvY_04539-1</name>
    <name evidence="1" type="synonym">RvY_04539.1</name>
    <name evidence="1" type="ORF">RvY_04539</name>
</gene>
<evidence type="ECO:0000313" key="2">
    <source>
        <dbReference type="Proteomes" id="UP000186922"/>
    </source>
</evidence>
<evidence type="ECO:0008006" key="3">
    <source>
        <dbReference type="Google" id="ProtNLM"/>
    </source>
</evidence>
<dbReference type="Proteomes" id="UP000186922">
    <property type="component" value="Unassembled WGS sequence"/>
</dbReference>
<proteinExistence type="predicted"/>
<keyword evidence="2" id="KW-1185">Reference proteome</keyword>
<dbReference type="OrthoDB" id="409543at2759"/>